<dbReference type="OrthoDB" id="5966088at2759"/>
<organism evidence="7 8">
    <name type="scientific">Paramuricea clavata</name>
    <name type="common">Red gorgonian</name>
    <name type="synonym">Violescent sea-whip</name>
    <dbReference type="NCBI Taxonomy" id="317549"/>
    <lineage>
        <taxon>Eukaryota</taxon>
        <taxon>Metazoa</taxon>
        <taxon>Cnidaria</taxon>
        <taxon>Anthozoa</taxon>
        <taxon>Octocorallia</taxon>
        <taxon>Malacalcyonacea</taxon>
        <taxon>Plexauridae</taxon>
        <taxon>Paramuricea</taxon>
    </lineage>
</organism>
<dbReference type="Gene3D" id="3.40.50.970">
    <property type="match status" value="1"/>
</dbReference>
<evidence type="ECO:0000256" key="4">
    <source>
        <dbReference type="ARBA" id="ARBA00023002"/>
    </source>
</evidence>
<dbReference type="InterPro" id="IPR011603">
    <property type="entry name" value="2oxoglutarate_DH_E1"/>
</dbReference>
<feature type="non-terminal residue" evidence="7">
    <location>
        <position position="1"/>
    </location>
</feature>
<comment type="cofactor">
    <cofactor evidence="1">
        <name>thiamine diphosphate</name>
        <dbReference type="ChEBI" id="CHEBI:58937"/>
    </cofactor>
</comment>
<dbReference type="GO" id="GO:0030976">
    <property type="term" value="F:thiamine pyrophosphate binding"/>
    <property type="evidence" value="ECO:0007669"/>
    <property type="project" value="InterPro"/>
</dbReference>
<feature type="domain" description="Dehydrogenase E1 component" evidence="6">
    <location>
        <begin position="4"/>
        <end position="109"/>
    </location>
</feature>
<sequence length="202" mass="22956">MIECPVFHVNGDHPEEVIRACRLAMEYRMKYRKDVIVDMLCYRRWGHNEMDEPSFTQPTMYSGIVSRDQVPDLYFTALSEQGVDTEDISSELEVYKNFLSEESKKAETYEAEASHLSKQWTGIKSAQKGVVAHFDTGCDLDVLLFVGAKSCEIEPEVTIHPHLHKTFCEARMAKLQADSNIDWASAEALAFGSLLYQGTQCM</sequence>
<dbReference type="InterPro" id="IPR029061">
    <property type="entry name" value="THDP-binding"/>
</dbReference>
<gene>
    <name evidence="7" type="ORF">PACLA_8A089820</name>
</gene>
<accession>A0A7D9LY66</accession>
<dbReference type="InterPro" id="IPR001017">
    <property type="entry name" value="DH_E1"/>
</dbReference>
<dbReference type="SUPFAM" id="SSF52518">
    <property type="entry name" value="Thiamin diphosphate-binding fold (THDP-binding)"/>
    <property type="match status" value="1"/>
</dbReference>
<keyword evidence="5" id="KW-0786">Thiamine pyrophosphate</keyword>
<evidence type="ECO:0000256" key="2">
    <source>
        <dbReference type="ARBA" id="ARBA00006936"/>
    </source>
</evidence>
<dbReference type="PANTHER" id="PTHR23152">
    <property type="entry name" value="2-OXOGLUTARATE DEHYDROGENASE"/>
    <property type="match status" value="1"/>
</dbReference>
<evidence type="ECO:0000259" key="6">
    <source>
        <dbReference type="Pfam" id="PF00676"/>
    </source>
</evidence>
<keyword evidence="3" id="KW-0809">Transit peptide</keyword>
<dbReference type="Proteomes" id="UP001152795">
    <property type="component" value="Unassembled WGS sequence"/>
</dbReference>
<evidence type="ECO:0000256" key="1">
    <source>
        <dbReference type="ARBA" id="ARBA00001964"/>
    </source>
</evidence>
<dbReference type="GO" id="GO:0016624">
    <property type="term" value="F:oxidoreductase activity, acting on the aldehyde or oxo group of donors, disulfide as acceptor"/>
    <property type="evidence" value="ECO:0007669"/>
    <property type="project" value="InterPro"/>
</dbReference>
<keyword evidence="4" id="KW-0560">Oxidoreductase</keyword>
<evidence type="ECO:0000313" key="7">
    <source>
        <dbReference type="EMBL" id="CAB4041110.1"/>
    </source>
</evidence>
<name>A0A7D9LY66_PARCT</name>
<dbReference type="EMBL" id="CACRXK020027773">
    <property type="protein sequence ID" value="CAB4041110.1"/>
    <property type="molecule type" value="Genomic_DNA"/>
</dbReference>
<dbReference type="AlphaFoldDB" id="A0A7D9LY66"/>
<reference evidence="7" key="1">
    <citation type="submission" date="2020-04" db="EMBL/GenBank/DDBJ databases">
        <authorList>
            <person name="Alioto T."/>
            <person name="Alioto T."/>
            <person name="Gomez Garrido J."/>
        </authorList>
    </citation>
    <scope>NUCLEOTIDE SEQUENCE</scope>
    <source>
        <strain evidence="7">A484AB</strain>
    </source>
</reference>
<evidence type="ECO:0000256" key="3">
    <source>
        <dbReference type="ARBA" id="ARBA00022946"/>
    </source>
</evidence>
<proteinExistence type="inferred from homology"/>
<dbReference type="Gene3D" id="3.40.50.12470">
    <property type="match status" value="1"/>
</dbReference>
<dbReference type="PANTHER" id="PTHR23152:SF4">
    <property type="entry name" value="2-OXOADIPATE DEHYDROGENASE COMPLEX COMPONENT E1"/>
    <property type="match status" value="1"/>
</dbReference>
<dbReference type="Pfam" id="PF00676">
    <property type="entry name" value="E1_dh"/>
    <property type="match status" value="1"/>
</dbReference>
<keyword evidence="8" id="KW-1185">Reference proteome</keyword>
<evidence type="ECO:0000256" key="5">
    <source>
        <dbReference type="ARBA" id="ARBA00023052"/>
    </source>
</evidence>
<comment type="similarity">
    <text evidence="2">Belongs to the alpha-ketoglutarate dehydrogenase family.</text>
</comment>
<protein>
    <submittedName>
        <fullName evidence="7">Probable 2-oxoglutarate dehydrogenase E1 component DHKTD1, mitochondrial</fullName>
    </submittedName>
</protein>
<evidence type="ECO:0000313" key="8">
    <source>
        <dbReference type="Proteomes" id="UP001152795"/>
    </source>
</evidence>
<comment type="caution">
    <text evidence="7">The sequence shown here is derived from an EMBL/GenBank/DDBJ whole genome shotgun (WGS) entry which is preliminary data.</text>
</comment>